<protein>
    <submittedName>
        <fullName evidence="1">Uncharacterized protein</fullName>
    </submittedName>
</protein>
<dbReference type="Proteomes" id="UP000198876">
    <property type="component" value="Unassembled WGS sequence"/>
</dbReference>
<dbReference type="RefSeq" id="WP_092887837.1">
    <property type="nucleotide sequence ID" value="NZ_FOOQ01000001.1"/>
</dbReference>
<organism evidence="1 2">
    <name type="scientific">Halopelagius inordinatus</name>
    <dbReference type="NCBI Taxonomy" id="553467"/>
    <lineage>
        <taxon>Archaea</taxon>
        <taxon>Methanobacteriati</taxon>
        <taxon>Methanobacteriota</taxon>
        <taxon>Stenosarchaea group</taxon>
        <taxon>Halobacteria</taxon>
        <taxon>Halobacteriales</taxon>
        <taxon>Haloferacaceae</taxon>
    </lineage>
</organism>
<sequence>MADRASGDQSKHDAVVEKIAKELDEDQDYVRADDIDEFKDPQKVNDHVPDISVGVLPSTVIEVETDTSDDAGQRLAFKEWAEEKSFRTYKGVLAKSRSRWEEFEQRD</sequence>
<proteinExistence type="predicted"/>
<evidence type="ECO:0000313" key="1">
    <source>
        <dbReference type="EMBL" id="SFF83653.1"/>
    </source>
</evidence>
<evidence type="ECO:0000313" key="2">
    <source>
        <dbReference type="Proteomes" id="UP000198876"/>
    </source>
</evidence>
<accession>A0A1I2LWS3</accession>
<reference evidence="2" key="1">
    <citation type="submission" date="2016-10" db="EMBL/GenBank/DDBJ databases">
        <authorList>
            <person name="Varghese N."/>
            <person name="Submissions S."/>
        </authorList>
    </citation>
    <scope>NUCLEOTIDE SEQUENCE [LARGE SCALE GENOMIC DNA]</scope>
    <source>
        <strain evidence="2">CGMCC 1.7739</strain>
    </source>
</reference>
<gene>
    <name evidence="1" type="ORF">SAMN04488063_0470</name>
</gene>
<keyword evidence="2" id="KW-1185">Reference proteome</keyword>
<name>A0A1I2LWS3_9EURY</name>
<dbReference type="EMBL" id="FOOQ01000001">
    <property type="protein sequence ID" value="SFF83653.1"/>
    <property type="molecule type" value="Genomic_DNA"/>
</dbReference>
<dbReference type="AlphaFoldDB" id="A0A1I2LWS3"/>